<proteinExistence type="predicted"/>
<comment type="caution">
    <text evidence="1">The sequence shown here is derived from an EMBL/GenBank/DDBJ whole genome shotgun (WGS) entry which is preliminary data.</text>
</comment>
<sequence>MHAWLVMRTFKQMYIYLWQLYQFKCIYKLNNDSKSTLNKKIKTFINQLQRFNNRFLYGMEINNLYVKQCGNGILKQKYEEYFEGNILEVIRSSY</sequence>
<evidence type="ECO:0000313" key="2">
    <source>
        <dbReference type="Proteomes" id="UP000692954"/>
    </source>
</evidence>
<reference evidence="1" key="1">
    <citation type="submission" date="2021-01" db="EMBL/GenBank/DDBJ databases">
        <authorList>
            <consortium name="Genoscope - CEA"/>
            <person name="William W."/>
        </authorList>
    </citation>
    <scope>NUCLEOTIDE SEQUENCE</scope>
</reference>
<gene>
    <name evidence="1" type="ORF">PSON_ATCC_30995.1.T1030219</name>
</gene>
<name>A0A8S1QD18_9CILI</name>
<evidence type="ECO:0000313" key="1">
    <source>
        <dbReference type="EMBL" id="CAD8113602.1"/>
    </source>
</evidence>
<accession>A0A8S1QD18</accession>
<protein>
    <submittedName>
        <fullName evidence="1">Uncharacterized protein</fullName>
    </submittedName>
</protein>
<dbReference type="Proteomes" id="UP000692954">
    <property type="component" value="Unassembled WGS sequence"/>
</dbReference>
<dbReference type="AlphaFoldDB" id="A0A8S1QD18"/>
<keyword evidence="2" id="KW-1185">Reference proteome</keyword>
<dbReference type="EMBL" id="CAJJDN010000103">
    <property type="protein sequence ID" value="CAD8113602.1"/>
    <property type="molecule type" value="Genomic_DNA"/>
</dbReference>
<organism evidence="1 2">
    <name type="scientific">Paramecium sonneborni</name>
    <dbReference type="NCBI Taxonomy" id="65129"/>
    <lineage>
        <taxon>Eukaryota</taxon>
        <taxon>Sar</taxon>
        <taxon>Alveolata</taxon>
        <taxon>Ciliophora</taxon>
        <taxon>Intramacronucleata</taxon>
        <taxon>Oligohymenophorea</taxon>
        <taxon>Peniculida</taxon>
        <taxon>Parameciidae</taxon>
        <taxon>Paramecium</taxon>
    </lineage>
</organism>